<dbReference type="EMBL" id="JAOCQF010000001">
    <property type="protein sequence ID" value="MCT8328230.1"/>
    <property type="molecule type" value="Genomic_DNA"/>
</dbReference>
<accession>A0ABT2NHM1</accession>
<dbReference type="RefSeq" id="WP_261493669.1">
    <property type="nucleotide sequence ID" value="NZ_JAOCQF010000001.1"/>
</dbReference>
<comment type="caution">
    <text evidence="1">The sequence shown here is derived from an EMBL/GenBank/DDBJ whole genome shotgun (WGS) entry which is preliminary data.</text>
</comment>
<dbReference type="Proteomes" id="UP001205601">
    <property type="component" value="Unassembled WGS sequence"/>
</dbReference>
<reference evidence="2" key="1">
    <citation type="submission" date="2023-07" db="EMBL/GenBank/DDBJ databases">
        <title>Defluviimonas sediminis sp. nov., isolated from mangrove sediment.</title>
        <authorList>
            <person name="Liu L."/>
            <person name="Li J."/>
            <person name="Huang Y."/>
            <person name="Pan J."/>
            <person name="Li M."/>
        </authorList>
    </citation>
    <scope>NUCLEOTIDE SEQUENCE [LARGE SCALE GENOMIC DNA]</scope>
    <source>
        <strain evidence="2">FT324</strain>
    </source>
</reference>
<gene>
    <name evidence="1" type="ORF">N5I32_01745</name>
</gene>
<proteinExistence type="predicted"/>
<keyword evidence="2" id="KW-1185">Reference proteome</keyword>
<protein>
    <submittedName>
        <fullName evidence="1">Uncharacterized protein</fullName>
    </submittedName>
</protein>
<sequence>MTSLSQVCEDLAEKVEQRLTLTGPLAHEVADAVNRFLPEGREGVAVRADDLASTDYVLHLIDRVTPGWTIRLRGKAMEPDGHWQCSLRPTDTSDDAEFIGHAHGPDLSNALVGALLRVLAFRALA</sequence>
<organism evidence="1 2">
    <name type="scientific">Albidovulum sediminis</name>
    <dbReference type="NCBI Taxonomy" id="3066345"/>
    <lineage>
        <taxon>Bacteria</taxon>
        <taxon>Pseudomonadati</taxon>
        <taxon>Pseudomonadota</taxon>
        <taxon>Alphaproteobacteria</taxon>
        <taxon>Rhodobacterales</taxon>
        <taxon>Paracoccaceae</taxon>
        <taxon>Albidovulum</taxon>
    </lineage>
</organism>
<name>A0ABT2NHM1_9RHOB</name>
<evidence type="ECO:0000313" key="1">
    <source>
        <dbReference type="EMBL" id="MCT8328230.1"/>
    </source>
</evidence>
<evidence type="ECO:0000313" key="2">
    <source>
        <dbReference type="Proteomes" id="UP001205601"/>
    </source>
</evidence>